<dbReference type="InterPro" id="IPR055290">
    <property type="entry name" value="At3g26010-like"/>
</dbReference>
<dbReference type="OrthoDB" id="674184at2759"/>
<evidence type="ECO:0000313" key="3">
    <source>
        <dbReference type="Proteomes" id="UP000187203"/>
    </source>
</evidence>
<reference evidence="3" key="1">
    <citation type="submission" date="2013-09" db="EMBL/GenBank/DDBJ databases">
        <title>Corchorus olitorius genome sequencing.</title>
        <authorList>
            <person name="Alam M."/>
            <person name="Haque M.S."/>
            <person name="Islam M.S."/>
            <person name="Emdad E.M."/>
            <person name="Islam M.M."/>
            <person name="Ahmed B."/>
            <person name="Halim A."/>
            <person name="Hossen Q.M.M."/>
            <person name="Hossain M.Z."/>
            <person name="Ahmed R."/>
            <person name="Khan M.M."/>
            <person name="Islam R."/>
            <person name="Rashid M.M."/>
            <person name="Khan S.A."/>
            <person name="Rahman M.S."/>
            <person name="Alam M."/>
            <person name="Yahiya A.S."/>
            <person name="Khan M.S."/>
            <person name="Azam M.S."/>
            <person name="Haque T."/>
            <person name="Lashkar M.Z.H."/>
            <person name="Akhand A.I."/>
            <person name="Morshed G."/>
            <person name="Roy S."/>
            <person name="Uddin K.S."/>
            <person name="Rabeya T."/>
            <person name="Hossain A.S."/>
            <person name="Chowdhury A."/>
            <person name="Snigdha A.R."/>
            <person name="Mortoza M.S."/>
            <person name="Matin S.A."/>
            <person name="Hoque S.M.E."/>
            <person name="Islam M.K."/>
            <person name="Roy D.K."/>
            <person name="Haider R."/>
            <person name="Moosa M.M."/>
            <person name="Elias S.M."/>
            <person name="Hasan A.M."/>
            <person name="Jahan S."/>
            <person name="Shafiuddin M."/>
            <person name="Mahmood N."/>
            <person name="Shommy N.S."/>
        </authorList>
    </citation>
    <scope>NUCLEOTIDE SEQUENCE [LARGE SCALE GENOMIC DNA]</scope>
    <source>
        <strain evidence="3">cv. O-4</strain>
    </source>
</reference>
<dbReference type="InterPro" id="IPR056592">
    <property type="entry name" value="Beta-prop_At3g26010-like"/>
</dbReference>
<feature type="domain" description="F-box protein At3g26010-like beta-propeller" evidence="1">
    <location>
        <begin position="113"/>
        <end position="389"/>
    </location>
</feature>
<organism evidence="2 3">
    <name type="scientific">Corchorus olitorius</name>
    <dbReference type="NCBI Taxonomy" id="93759"/>
    <lineage>
        <taxon>Eukaryota</taxon>
        <taxon>Viridiplantae</taxon>
        <taxon>Streptophyta</taxon>
        <taxon>Embryophyta</taxon>
        <taxon>Tracheophyta</taxon>
        <taxon>Spermatophyta</taxon>
        <taxon>Magnoliopsida</taxon>
        <taxon>eudicotyledons</taxon>
        <taxon>Gunneridae</taxon>
        <taxon>Pentapetalae</taxon>
        <taxon>rosids</taxon>
        <taxon>malvids</taxon>
        <taxon>Malvales</taxon>
        <taxon>Malvaceae</taxon>
        <taxon>Grewioideae</taxon>
        <taxon>Apeibeae</taxon>
        <taxon>Corchorus</taxon>
    </lineage>
</organism>
<dbReference type="Proteomes" id="UP000187203">
    <property type="component" value="Unassembled WGS sequence"/>
</dbReference>
<proteinExistence type="predicted"/>
<dbReference type="InterPro" id="IPR036047">
    <property type="entry name" value="F-box-like_dom_sf"/>
</dbReference>
<protein>
    <recommendedName>
        <fullName evidence="1">F-box protein At3g26010-like beta-propeller domain-containing protein</fullName>
    </recommendedName>
</protein>
<evidence type="ECO:0000259" key="1">
    <source>
        <dbReference type="Pfam" id="PF24750"/>
    </source>
</evidence>
<name>A0A1R3H782_9ROSI</name>
<dbReference type="STRING" id="93759.A0A1R3H782"/>
<dbReference type="EMBL" id="AWUE01020774">
    <property type="protein sequence ID" value="OMO66215.1"/>
    <property type="molecule type" value="Genomic_DNA"/>
</dbReference>
<dbReference type="AlphaFoldDB" id="A0A1R3H782"/>
<accession>A0A1R3H782</accession>
<evidence type="ECO:0000313" key="2">
    <source>
        <dbReference type="EMBL" id="OMO66215.1"/>
    </source>
</evidence>
<keyword evidence="3" id="KW-1185">Reference proteome</keyword>
<sequence>MGAHPHPCNSAKSNTRLALAYPPIEDLNYDLFTEILIRIPCSKTFFICKSVSKRWLKILSDPDVIRRWLYRHKPYSTVTFMVGGYGPISQEPIFQSIGFRFDFLSLSIGFLKILASSNDLLLCCSVFELIHRPIYYVCNPFTKQSVALPHAPTHNKEMGGLKFGLLSDHCDSNQAIRGIGIHYHQHWRHKVVRVHSDFYNWFVDVFCFQTGKWTQTVLPIKDRKYCVVDIKDFPCNGGVLISISRNYGVIAYDTYTMNQCHLKGNPDSNFAYDVPIFGPMPTIYDQCEGICCGIFRRVYYSSCGKLKVEDKDVKDYKSEEFRYFHIGYDEIIRQNDWVRNYIDRSDEEQHPLKPFAVHPSDRDVVFLKTREDVFSCSLKTKELKLAGKAPADCQPNQSFPIELPRWPTHIPTLPA</sequence>
<dbReference type="PANTHER" id="PTHR35546">
    <property type="entry name" value="F-BOX PROTEIN INTERACTION DOMAIN PROTEIN-RELATED"/>
    <property type="match status" value="1"/>
</dbReference>
<gene>
    <name evidence="2" type="ORF">COLO4_30695</name>
</gene>
<dbReference type="Pfam" id="PF24750">
    <property type="entry name" value="b-prop_At3g26010-like"/>
    <property type="match status" value="1"/>
</dbReference>
<dbReference type="SUPFAM" id="SSF81383">
    <property type="entry name" value="F-box domain"/>
    <property type="match status" value="1"/>
</dbReference>
<comment type="caution">
    <text evidence="2">The sequence shown here is derived from an EMBL/GenBank/DDBJ whole genome shotgun (WGS) entry which is preliminary data.</text>
</comment>
<dbReference type="PANTHER" id="PTHR35546:SF130">
    <property type="entry name" value="EXPRESSED PROTEIN"/>
    <property type="match status" value="1"/>
</dbReference>